<dbReference type="EMBL" id="VUMI01000062">
    <property type="protein sequence ID" value="MSS91309.1"/>
    <property type="molecule type" value="Genomic_DNA"/>
</dbReference>
<keyword evidence="2" id="KW-1185">Reference proteome</keyword>
<reference evidence="1 2" key="1">
    <citation type="submission" date="2019-08" db="EMBL/GenBank/DDBJ databases">
        <title>In-depth cultivation of the pig gut microbiome towards novel bacterial diversity and tailored functional studies.</title>
        <authorList>
            <person name="Wylensek D."/>
            <person name="Hitch T.C.A."/>
            <person name="Clavel T."/>
        </authorList>
    </citation>
    <scope>NUCLEOTIDE SEQUENCE [LARGE SCALE GENOMIC DNA]</scope>
    <source>
        <strain evidence="1 2">WCA-389-WT-23B</strain>
    </source>
</reference>
<evidence type="ECO:0000313" key="2">
    <source>
        <dbReference type="Proteomes" id="UP000436047"/>
    </source>
</evidence>
<proteinExistence type="predicted"/>
<dbReference type="RefSeq" id="WP_154467663.1">
    <property type="nucleotide sequence ID" value="NZ_VUMI01000062.1"/>
</dbReference>
<name>A0A6N7W7V3_9FIRM</name>
<comment type="caution">
    <text evidence="1">The sequence shown here is derived from an EMBL/GenBank/DDBJ whole genome shotgun (WGS) entry which is preliminary data.</text>
</comment>
<gene>
    <name evidence="1" type="ORF">FYJ45_24655</name>
</gene>
<dbReference type="AlphaFoldDB" id="A0A6N7W7V3"/>
<accession>A0A6N7W7V3</accession>
<dbReference type="Proteomes" id="UP000436047">
    <property type="component" value="Unassembled WGS sequence"/>
</dbReference>
<protein>
    <submittedName>
        <fullName evidence="1">Uncharacterized protein</fullName>
    </submittedName>
</protein>
<sequence length="111" mass="12980">MNKLFETLSNVFEELRSEARDREYSVQTEEAMKANVILEREHEAFQECFSSLADGDRTCIENYLDAVEHAHFQEEQRAYYQGMVDVIQIFMGLGVINKRDEIEALLNKIVK</sequence>
<organism evidence="1 2">
    <name type="scientific">Eisenbergiella porci</name>
    <dbReference type="NCBI Taxonomy" id="2652274"/>
    <lineage>
        <taxon>Bacteria</taxon>
        <taxon>Bacillati</taxon>
        <taxon>Bacillota</taxon>
        <taxon>Clostridia</taxon>
        <taxon>Lachnospirales</taxon>
        <taxon>Lachnospiraceae</taxon>
        <taxon>Eisenbergiella</taxon>
    </lineage>
</organism>
<dbReference type="GeneID" id="86056199"/>
<evidence type="ECO:0000313" key="1">
    <source>
        <dbReference type="EMBL" id="MSS91309.1"/>
    </source>
</evidence>